<comment type="caution">
    <text evidence="3">The sequence shown here is derived from an EMBL/GenBank/DDBJ whole genome shotgun (WGS) entry which is preliminary data.</text>
</comment>
<protein>
    <submittedName>
        <fullName evidence="3">Uncharacterized protein</fullName>
    </submittedName>
</protein>
<keyword evidence="2" id="KW-0472">Membrane</keyword>
<keyword evidence="4" id="KW-1185">Reference proteome</keyword>
<dbReference type="AlphaFoldDB" id="A0A919MM27"/>
<dbReference type="Proteomes" id="UP000647172">
    <property type="component" value="Unassembled WGS sequence"/>
</dbReference>
<feature type="transmembrane region" description="Helical" evidence="2">
    <location>
        <begin position="479"/>
        <end position="497"/>
    </location>
</feature>
<feature type="transmembrane region" description="Helical" evidence="2">
    <location>
        <begin position="178"/>
        <end position="200"/>
    </location>
</feature>
<feature type="transmembrane region" description="Helical" evidence="2">
    <location>
        <begin position="60"/>
        <end position="78"/>
    </location>
</feature>
<sequence length="700" mass="72969">MTATLSHVAAPRAAAPAETPGPGDTARARLVLSAISLVALLIGVAGLLTGAGDLRAAGMLGYLLIGLGAAPCALSRRMGLVQRLAFTGGTSLAVLVGVSAVMLLGRLWQPMLFAAIVCAITAALHVAGIAAAVRELPARSASPWPAPPRALLLAVGGAALCGIAALTHRHLEPGLWGYLADIGPLWYLGLLLIVAALASARSAGELSLGLGVLLLMLVLTGTPALVYDGPRIQTAAKHLEFVQQIRDTFQLRTPVAVYNDWPGFFSAMAWLSDVAGLRDPMALATAWPAVIGVARVFAMRYFAGQLLDGRILPWLATGIGVLADPLGQDYFSPQSVGLVLGLLIVGVALSAMRVAARVTIMILFGSAVTVAHQLSPYIIGGTLCVLVAFGRLRPWWTPAAVLVPVLAWTGVHAGDLAQFVSLGSVGDVGNFGIPQSPVTPGLHKQPIVTGTLVAMLAGVLLVGLLALSTLIRDRRQVRTWALAVASAVGLVAVAINPYGNEGIFRAILFALPWLAVLAAPAVVRGAPAAAGRRSLAVLLTLCATFGVAAHGLDASNVLRRPDRVALHRFLATDLRPPAAGFLLLLGPAVLDLPISAPEAGQTHVVLRRSEIDPQGFALTGGSAAANRQHITDEFVSYTATRSPSARRYALWSPASSAYGWEYGMHTRQQFEGLRDSFAASPSWRVVYSSGGTVLFEYTGP</sequence>
<feature type="transmembrane region" description="Helical" evidence="2">
    <location>
        <begin position="111"/>
        <end position="134"/>
    </location>
</feature>
<feature type="transmembrane region" description="Helical" evidence="2">
    <location>
        <begin position="146"/>
        <end position="166"/>
    </location>
</feature>
<feature type="compositionally biased region" description="Low complexity" evidence="1">
    <location>
        <begin position="9"/>
        <end position="23"/>
    </location>
</feature>
<feature type="region of interest" description="Disordered" evidence="1">
    <location>
        <begin position="1"/>
        <end position="23"/>
    </location>
</feature>
<proteinExistence type="predicted"/>
<gene>
    <name evidence="3" type="ORF">Ani05nite_05170</name>
</gene>
<feature type="transmembrane region" description="Helical" evidence="2">
    <location>
        <begin position="447"/>
        <end position="467"/>
    </location>
</feature>
<feature type="transmembrane region" description="Helical" evidence="2">
    <location>
        <begin position="335"/>
        <end position="355"/>
    </location>
</feature>
<feature type="transmembrane region" description="Helical" evidence="2">
    <location>
        <begin position="30"/>
        <end position="48"/>
    </location>
</feature>
<dbReference type="EMBL" id="BOMQ01000008">
    <property type="protein sequence ID" value="GIE46983.1"/>
    <property type="molecule type" value="Genomic_DNA"/>
</dbReference>
<name>A0A919MM27_9ACTN</name>
<feature type="transmembrane region" description="Helical" evidence="2">
    <location>
        <begin position="206"/>
        <end position="227"/>
    </location>
</feature>
<accession>A0A919MM27</accession>
<evidence type="ECO:0000313" key="4">
    <source>
        <dbReference type="Proteomes" id="UP000647172"/>
    </source>
</evidence>
<feature type="transmembrane region" description="Helical" evidence="2">
    <location>
        <begin position="503"/>
        <end position="523"/>
    </location>
</feature>
<reference evidence="3" key="1">
    <citation type="submission" date="2021-01" db="EMBL/GenBank/DDBJ databases">
        <title>Whole genome shotgun sequence of Actinoplanes nipponensis NBRC 14063.</title>
        <authorList>
            <person name="Komaki H."/>
            <person name="Tamura T."/>
        </authorList>
    </citation>
    <scope>NUCLEOTIDE SEQUENCE</scope>
    <source>
        <strain evidence="3">NBRC 14063</strain>
    </source>
</reference>
<dbReference type="RefSeq" id="WP_203763996.1">
    <property type="nucleotide sequence ID" value="NZ_BAAAYJ010000103.1"/>
</dbReference>
<feature type="transmembrane region" description="Helical" evidence="2">
    <location>
        <begin position="535"/>
        <end position="552"/>
    </location>
</feature>
<evidence type="ECO:0000256" key="2">
    <source>
        <dbReference type="SAM" id="Phobius"/>
    </source>
</evidence>
<organism evidence="3 4">
    <name type="scientific">Actinoplanes nipponensis</name>
    <dbReference type="NCBI Taxonomy" id="135950"/>
    <lineage>
        <taxon>Bacteria</taxon>
        <taxon>Bacillati</taxon>
        <taxon>Actinomycetota</taxon>
        <taxon>Actinomycetes</taxon>
        <taxon>Micromonosporales</taxon>
        <taxon>Micromonosporaceae</taxon>
        <taxon>Actinoplanes</taxon>
    </lineage>
</organism>
<evidence type="ECO:0000256" key="1">
    <source>
        <dbReference type="SAM" id="MobiDB-lite"/>
    </source>
</evidence>
<feature type="transmembrane region" description="Helical" evidence="2">
    <location>
        <begin position="281"/>
        <end position="303"/>
    </location>
</feature>
<feature type="transmembrane region" description="Helical" evidence="2">
    <location>
        <begin position="362"/>
        <end position="389"/>
    </location>
</feature>
<keyword evidence="2" id="KW-1133">Transmembrane helix</keyword>
<evidence type="ECO:0000313" key="3">
    <source>
        <dbReference type="EMBL" id="GIE46983.1"/>
    </source>
</evidence>
<keyword evidence="2" id="KW-0812">Transmembrane</keyword>
<feature type="transmembrane region" description="Helical" evidence="2">
    <location>
        <begin position="84"/>
        <end position="104"/>
    </location>
</feature>